<accession>C7ZRA9</accession>
<evidence type="ECO:0000256" key="1">
    <source>
        <dbReference type="ARBA" id="ARBA00006484"/>
    </source>
</evidence>
<dbReference type="PRINTS" id="PR00081">
    <property type="entry name" value="GDHRDH"/>
</dbReference>
<keyword evidence="2" id="KW-0560">Oxidoreductase</keyword>
<dbReference type="InterPro" id="IPR002347">
    <property type="entry name" value="SDR_fam"/>
</dbReference>
<evidence type="ECO:0008006" key="5">
    <source>
        <dbReference type="Google" id="ProtNLM"/>
    </source>
</evidence>
<organism evidence="3 4">
    <name type="scientific">Fusarium vanettenii (strain ATCC MYA-4622 / CBS 123669 / FGSC 9596 / NRRL 45880 / 77-13-4)</name>
    <name type="common">Fusarium solani subsp. pisi</name>
    <dbReference type="NCBI Taxonomy" id="660122"/>
    <lineage>
        <taxon>Eukaryota</taxon>
        <taxon>Fungi</taxon>
        <taxon>Dikarya</taxon>
        <taxon>Ascomycota</taxon>
        <taxon>Pezizomycotina</taxon>
        <taxon>Sordariomycetes</taxon>
        <taxon>Hypocreomycetidae</taxon>
        <taxon>Hypocreales</taxon>
        <taxon>Nectriaceae</taxon>
        <taxon>Fusarium</taxon>
        <taxon>Fusarium solani species complex</taxon>
        <taxon>Fusarium vanettenii</taxon>
    </lineage>
</organism>
<dbReference type="VEuPathDB" id="FungiDB:NECHADRAFT_98461"/>
<dbReference type="InParanoid" id="C7ZRA9"/>
<gene>
    <name evidence="3" type="ORF">NECHADRAFT_98461</name>
</gene>
<dbReference type="EMBL" id="GG699054">
    <property type="protein sequence ID" value="EEU33448.1"/>
    <property type="molecule type" value="Genomic_DNA"/>
</dbReference>
<dbReference type="OrthoDB" id="5079037at2759"/>
<evidence type="ECO:0000313" key="4">
    <source>
        <dbReference type="Proteomes" id="UP000005206"/>
    </source>
</evidence>
<dbReference type="STRING" id="660122.C7ZRA9"/>
<dbReference type="SUPFAM" id="SSF51735">
    <property type="entry name" value="NAD(P)-binding Rossmann-fold domains"/>
    <property type="match status" value="1"/>
</dbReference>
<dbReference type="eggNOG" id="KOG1204">
    <property type="taxonomic scope" value="Eukaryota"/>
</dbReference>
<name>C7ZRA9_FUSV7</name>
<sequence length="257" mass="27683">MSSQSGDAQTIVVTGANRGIGLSIVKQLLSQSGPGTLIIGVDLADEQLRLLKSSPPDKFDHVTGDISQRSTSEKTVALAKERSGRLDALVLNAGVLRPVGLVADISVDEMKKLFDVNFFALFHTIQLALPELRRNHGKIIMTSSGVTDEPSTAWVAYACSKAAMNYLAASIPLEEPDVTTVCLAPGIVDTGIQKAVRDEHQQTMPEDQYKWLADLHAKGELLSPDLPASTFVKLALHGIPKDAAGKMVYWNDPRVKA</sequence>
<dbReference type="HOGENOM" id="CLU_010194_2_11_1"/>
<reference evidence="3 4" key="1">
    <citation type="journal article" date="2009" name="PLoS Genet.">
        <title>The genome of Nectria haematococca: contribution of supernumerary chromosomes to gene expansion.</title>
        <authorList>
            <person name="Coleman J.J."/>
            <person name="Rounsley S.D."/>
            <person name="Rodriguez-Carres M."/>
            <person name="Kuo A."/>
            <person name="Wasmann C.C."/>
            <person name="Grimwood J."/>
            <person name="Schmutz J."/>
            <person name="Taga M."/>
            <person name="White G.J."/>
            <person name="Zhou S."/>
            <person name="Schwartz D.C."/>
            <person name="Freitag M."/>
            <person name="Ma L.J."/>
            <person name="Danchin E.G."/>
            <person name="Henrissat B."/>
            <person name="Coutinho P.M."/>
            <person name="Nelson D.R."/>
            <person name="Straney D."/>
            <person name="Napoli C.A."/>
            <person name="Barker B.M."/>
            <person name="Gribskov M."/>
            <person name="Rep M."/>
            <person name="Kroken S."/>
            <person name="Molnar I."/>
            <person name="Rensing C."/>
            <person name="Kennell J.C."/>
            <person name="Zamora J."/>
            <person name="Farman M.L."/>
            <person name="Selker E.U."/>
            <person name="Salamov A."/>
            <person name="Shapiro H."/>
            <person name="Pangilinan J."/>
            <person name="Lindquist E."/>
            <person name="Lamers C."/>
            <person name="Grigoriev I.V."/>
            <person name="Geiser D.M."/>
            <person name="Covert S.F."/>
            <person name="Temporini E."/>
            <person name="Vanetten H.D."/>
        </authorList>
    </citation>
    <scope>NUCLEOTIDE SEQUENCE [LARGE SCALE GENOMIC DNA]</scope>
    <source>
        <strain evidence="4">ATCC MYA-4622 / CBS 123669 / FGSC 9596 / NRRL 45880 / 77-13-4</strain>
    </source>
</reference>
<keyword evidence="4" id="KW-1185">Reference proteome</keyword>
<protein>
    <recommendedName>
        <fullName evidence="5">NAD(P)-binding protein</fullName>
    </recommendedName>
</protein>
<dbReference type="KEGG" id="nhe:NECHADRAFT_98461"/>
<dbReference type="RefSeq" id="XP_003039161.1">
    <property type="nucleotide sequence ID" value="XM_003039115.1"/>
</dbReference>
<dbReference type="OMA" id="SAYPRWG"/>
<dbReference type="Pfam" id="PF00106">
    <property type="entry name" value="adh_short"/>
    <property type="match status" value="1"/>
</dbReference>
<dbReference type="Gene3D" id="3.40.50.720">
    <property type="entry name" value="NAD(P)-binding Rossmann-like Domain"/>
    <property type="match status" value="1"/>
</dbReference>
<dbReference type="InterPro" id="IPR036291">
    <property type="entry name" value="NAD(P)-bd_dom_sf"/>
</dbReference>
<dbReference type="AlphaFoldDB" id="C7ZRA9"/>
<dbReference type="PANTHER" id="PTHR43008:SF8">
    <property type="entry name" value="BENZIL REDUCTASE ((S)-BENZOIN FORMING) IRC24"/>
    <property type="match status" value="1"/>
</dbReference>
<comment type="similarity">
    <text evidence="1">Belongs to the short-chain dehydrogenases/reductases (SDR) family.</text>
</comment>
<dbReference type="PANTHER" id="PTHR43008">
    <property type="entry name" value="BENZIL REDUCTASE"/>
    <property type="match status" value="1"/>
</dbReference>
<dbReference type="GO" id="GO:0050664">
    <property type="term" value="F:oxidoreductase activity, acting on NAD(P)H, oxygen as acceptor"/>
    <property type="evidence" value="ECO:0007669"/>
    <property type="project" value="TreeGrafter"/>
</dbReference>
<proteinExistence type="inferred from homology"/>
<dbReference type="GeneID" id="9666684"/>
<evidence type="ECO:0000313" key="3">
    <source>
        <dbReference type="EMBL" id="EEU33448.1"/>
    </source>
</evidence>
<evidence type="ECO:0000256" key="2">
    <source>
        <dbReference type="ARBA" id="ARBA00023002"/>
    </source>
</evidence>
<dbReference type="GO" id="GO:0016616">
    <property type="term" value="F:oxidoreductase activity, acting on the CH-OH group of donors, NAD or NADP as acceptor"/>
    <property type="evidence" value="ECO:0007669"/>
    <property type="project" value="UniProtKB-ARBA"/>
</dbReference>
<dbReference type="FunCoup" id="C7ZRA9">
    <property type="interactions" value="141"/>
</dbReference>
<dbReference type="Proteomes" id="UP000005206">
    <property type="component" value="Unassembled WGS sequence"/>
</dbReference>